<feature type="transmembrane region" description="Helical" evidence="1">
    <location>
        <begin position="290"/>
        <end position="312"/>
    </location>
</feature>
<evidence type="ECO:0000256" key="1">
    <source>
        <dbReference type="SAM" id="Phobius"/>
    </source>
</evidence>
<proteinExistence type="predicted"/>
<feature type="transmembrane region" description="Helical" evidence="1">
    <location>
        <begin position="324"/>
        <end position="350"/>
    </location>
</feature>
<keyword evidence="1" id="KW-1133">Transmembrane helix</keyword>
<evidence type="ECO:0000313" key="3">
    <source>
        <dbReference type="Proteomes" id="UP000245207"/>
    </source>
</evidence>
<comment type="caution">
    <text evidence="2">The sequence shown here is derived from an EMBL/GenBank/DDBJ whole genome shotgun (WGS) entry which is preliminary data.</text>
</comment>
<gene>
    <name evidence="2" type="ORF">CTI12_AA040060</name>
</gene>
<dbReference type="AlphaFoldDB" id="A0A2U1QEF6"/>
<feature type="transmembrane region" description="Helical" evidence="1">
    <location>
        <begin position="50"/>
        <end position="70"/>
    </location>
</feature>
<evidence type="ECO:0000313" key="2">
    <source>
        <dbReference type="EMBL" id="PWA96409.1"/>
    </source>
</evidence>
<dbReference type="PANTHER" id="PTHR35307:SF6">
    <property type="entry name" value="TRANSMEMBRANE PROTEIN"/>
    <property type="match status" value="1"/>
</dbReference>
<dbReference type="OrthoDB" id="1915303at2759"/>
<dbReference type="Proteomes" id="UP000245207">
    <property type="component" value="Unassembled WGS sequence"/>
</dbReference>
<keyword evidence="1" id="KW-0812">Transmembrane</keyword>
<dbReference type="EMBL" id="PKPP01000180">
    <property type="protein sequence ID" value="PWA96409.1"/>
    <property type="molecule type" value="Genomic_DNA"/>
</dbReference>
<organism evidence="2 3">
    <name type="scientific">Artemisia annua</name>
    <name type="common">Sweet wormwood</name>
    <dbReference type="NCBI Taxonomy" id="35608"/>
    <lineage>
        <taxon>Eukaryota</taxon>
        <taxon>Viridiplantae</taxon>
        <taxon>Streptophyta</taxon>
        <taxon>Embryophyta</taxon>
        <taxon>Tracheophyta</taxon>
        <taxon>Spermatophyta</taxon>
        <taxon>Magnoliopsida</taxon>
        <taxon>eudicotyledons</taxon>
        <taxon>Gunneridae</taxon>
        <taxon>Pentapetalae</taxon>
        <taxon>asterids</taxon>
        <taxon>campanulids</taxon>
        <taxon>Asterales</taxon>
        <taxon>Asteraceae</taxon>
        <taxon>Asteroideae</taxon>
        <taxon>Anthemideae</taxon>
        <taxon>Artemisiinae</taxon>
        <taxon>Artemisia</taxon>
    </lineage>
</organism>
<accession>A0A2U1QEF6</accession>
<keyword evidence="3" id="KW-1185">Reference proteome</keyword>
<feature type="transmembrane region" description="Helical" evidence="1">
    <location>
        <begin position="144"/>
        <end position="167"/>
    </location>
</feature>
<keyword evidence="1" id="KW-0472">Membrane</keyword>
<feature type="transmembrane region" description="Helical" evidence="1">
    <location>
        <begin position="200"/>
        <end position="228"/>
    </location>
</feature>
<name>A0A2U1QEF6_ARTAN</name>
<feature type="transmembrane region" description="Helical" evidence="1">
    <location>
        <begin position="82"/>
        <end position="99"/>
    </location>
</feature>
<protein>
    <submittedName>
        <fullName evidence="2">Uncharacterized protein</fullName>
    </submittedName>
</protein>
<dbReference type="PANTHER" id="PTHR35307">
    <property type="entry name" value="PROTEIN, PUTATIVE-RELATED"/>
    <property type="match status" value="1"/>
</dbReference>
<reference evidence="2 3" key="1">
    <citation type="journal article" date="2018" name="Mol. Plant">
        <title>The genome of Artemisia annua provides insight into the evolution of Asteraceae family and artemisinin biosynthesis.</title>
        <authorList>
            <person name="Shen Q."/>
            <person name="Zhang L."/>
            <person name="Liao Z."/>
            <person name="Wang S."/>
            <person name="Yan T."/>
            <person name="Shi P."/>
            <person name="Liu M."/>
            <person name="Fu X."/>
            <person name="Pan Q."/>
            <person name="Wang Y."/>
            <person name="Lv Z."/>
            <person name="Lu X."/>
            <person name="Zhang F."/>
            <person name="Jiang W."/>
            <person name="Ma Y."/>
            <person name="Chen M."/>
            <person name="Hao X."/>
            <person name="Li L."/>
            <person name="Tang Y."/>
            <person name="Lv G."/>
            <person name="Zhou Y."/>
            <person name="Sun X."/>
            <person name="Brodelius P.E."/>
            <person name="Rose J.K.C."/>
            <person name="Tang K."/>
        </authorList>
    </citation>
    <scope>NUCLEOTIDE SEQUENCE [LARGE SCALE GENOMIC DNA]</scope>
    <source>
        <strain evidence="3">cv. Huhao1</strain>
        <tissue evidence="2">Leaf</tissue>
    </source>
</reference>
<sequence>MGTNLSDYIYLLNNLPSDTDSRIANILWDYSVLVYNSDKQKKYAEPMPWIGMYTALASLVCIIAMAADLVHGLRSRKLWFPCKHFTLNAASLFVIAIAIKLPMDINNSMPSNLDQASKLGSLAFLCTMMANSLPSLASMESKELVANIIASGILVITLVVNVCIQITTGVVSYPDDGLYERFDGLYRISRYYVDASYFQLYSYIAIIYVAMLLMLLIIQICSGLMILISKCILESKYQTCYEKALKEPEFQQPAGRLNVEKLKQHVNKYWIMAGTSSPQFMTACLATTSAAGVICAASTFLQIGSLISALIYPGGIKFDSDYNWSIPVIFITQFIGVLLGAIAPLCRCFASLSLKVSIKWIGDHIKVFKVESYWTRKLSDWKKSRILFPFRSHKRKVIMEKFKVLILSFFILFQKMVVIACKMTMLIPIFFIVCVLVCIKCWEWLKVKFSALCIVLVKEPEQLPQNEDFSQYIVKLPDDMEPAERTLKGISKSMNRLIQRAEKKQPKKLINLLEESESFEGIAKFDRHHVPPLLPTEYPDCWSLPLVSLTTIATSLPNIQNDIVKSLLISVSEGLHYVILVEETLNATNEYVSIQKAAKMLWLEVEVHHKWLGYKLKDHVPQVNTARNILEWFRDTAKNETEVTSVDIEDSDNNSVCKSLCANSMYRITQKILISYQDTNNEVRQEELFAQLSSMISGILAACLTNLPQVIAMKCHTSSIEKREASVYAAAQLLGETMQIINKLQDRELPSLNPDEFP</sequence>
<feature type="transmembrane region" description="Helical" evidence="1">
    <location>
        <begin position="402"/>
        <end position="419"/>
    </location>
</feature>
<feature type="transmembrane region" description="Helical" evidence="1">
    <location>
        <begin position="119"/>
        <end position="137"/>
    </location>
</feature>